<proteinExistence type="predicted"/>
<evidence type="ECO:0000313" key="1">
    <source>
        <dbReference type="EMBL" id="RDX53682.1"/>
    </source>
</evidence>
<reference evidence="1 2" key="1">
    <citation type="journal article" date="2018" name="Biotechnol. Biofuels">
        <title>Integrative visual omics of the white-rot fungus Polyporus brumalis exposes the biotechnological potential of its oxidative enzymes for delignifying raw plant biomass.</title>
        <authorList>
            <person name="Miyauchi S."/>
            <person name="Rancon A."/>
            <person name="Drula E."/>
            <person name="Hage H."/>
            <person name="Chaduli D."/>
            <person name="Favel A."/>
            <person name="Grisel S."/>
            <person name="Henrissat B."/>
            <person name="Herpoel-Gimbert I."/>
            <person name="Ruiz-Duenas F.J."/>
            <person name="Chevret D."/>
            <person name="Hainaut M."/>
            <person name="Lin J."/>
            <person name="Wang M."/>
            <person name="Pangilinan J."/>
            <person name="Lipzen A."/>
            <person name="Lesage-Meessen L."/>
            <person name="Navarro D."/>
            <person name="Riley R."/>
            <person name="Grigoriev I.V."/>
            <person name="Zhou S."/>
            <person name="Raouche S."/>
            <person name="Rosso M.N."/>
        </authorList>
    </citation>
    <scope>NUCLEOTIDE SEQUENCE [LARGE SCALE GENOMIC DNA]</scope>
    <source>
        <strain evidence="1 2">BRFM 1820</strain>
    </source>
</reference>
<dbReference type="AlphaFoldDB" id="A0A371DMC8"/>
<dbReference type="OrthoDB" id="2758385at2759"/>
<organism evidence="1 2">
    <name type="scientific">Lentinus brumalis</name>
    <dbReference type="NCBI Taxonomy" id="2498619"/>
    <lineage>
        <taxon>Eukaryota</taxon>
        <taxon>Fungi</taxon>
        <taxon>Dikarya</taxon>
        <taxon>Basidiomycota</taxon>
        <taxon>Agaricomycotina</taxon>
        <taxon>Agaricomycetes</taxon>
        <taxon>Polyporales</taxon>
        <taxon>Polyporaceae</taxon>
        <taxon>Lentinus</taxon>
    </lineage>
</organism>
<sequence>MAPQNSAQSRNKMPREGKQLRAELYRDGNIPDLAAKLEMYKYMCSQIEGISEWYTFKTHWNWCWTIEKKLGGIVYPGPAANVVAAIAAEMAACPDPTLSVLAAWARNLNVPYQVVRDIAASIAGVL</sequence>
<gene>
    <name evidence="1" type="ORF">OH76DRAFT_1398799</name>
</gene>
<protein>
    <submittedName>
        <fullName evidence="1">Uncharacterized protein</fullName>
    </submittedName>
</protein>
<name>A0A371DMC8_9APHY</name>
<evidence type="ECO:0000313" key="2">
    <source>
        <dbReference type="Proteomes" id="UP000256964"/>
    </source>
</evidence>
<dbReference type="EMBL" id="KZ857386">
    <property type="protein sequence ID" value="RDX53682.1"/>
    <property type="molecule type" value="Genomic_DNA"/>
</dbReference>
<accession>A0A371DMC8</accession>
<dbReference type="Proteomes" id="UP000256964">
    <property type="component" value="Unassembled WGS sequence"/>
</dbReference>
<keyword evidence="2" id="KW-1185">Reference proteome</keyword>